<name>A0A382C4G8_9ZZZZ</name>
<protein>
    <submittedName>
        <fullName evidence="1">Uncharacterized protein</fullName>
    </submittedName>
</protein>
<sequence length="31" mass="3177">VAVRARALGGSLDWVGGDLPNADSPREGVIQ</sequence>
<proteinExistence type="predicted"/>
<feature type="non-terminal residue" evidence="1">
    <location>
        <position position="1"/>
    </location>
</feature>
<gene>
    <name evidence="1" type="ORF">METZ01_LOCUS173455</name>
</gene>
<organism evidence="1">
    <name type="scientific">marine metagenome</name>
    <dbReference type="NCBI Taxonomy" id="408172"/>
    <lineage>
        <taxon>unclassified sequences</taxon>
        <taxon>metagenomes</taxon>
        <taxon>ecological metagenomes</taxon>
    </lineage>
</organism>
<reference evidence="1" key="1">
    <citation type="submission" date="2018-05" db="EMBL/GenBank/DDBJ databases">
        <authorList>
            <person name="Lanie J.A."/>
            <person name="Ng W.-L."/>
            <person name="Kazmierczak K.M."/>
            <person name="Andrzejewski T.M."/>
            <person name="Davidsen T.M."/>
            <person name="Wayne K.J."/>
            <person name="Tettelin H."/>
            <person name="Glass J.I."/>
            <person name="Rusch D."/>
            <person name="Podicherti R."/>
            <person name="Tsui H.-C.T."/>
            <person name="Winkler M.E."/>
        </authorList>
    </citation>
    <scope>NUCLEOTIDE SEQUENCE</scope>
</reference>
<dbReference type="EMBL" id="UINC01032627">
    <property type="protein sequence ID" value="SVB20601.1"/>
    <property type="molecule type" value="Genomic_DNA"/>
</dbReference>
<dbReference type="AlphaFoldDB" id="A0A382C4G8"/>
<accession>A0A382C4G8</accession>
<evidence type="ECO:0000313" key="1">
    <source>
        <dbReference type="EMBL" id="SVB20601.1"/>
    </source>
</evidence>